<dbReference type="AlphaFoldDB" id="A0A418W6X4"/>
<dbReference type="InterPro" id="IPR001763">
    <property type="entry name" value="Rhodanese-like_dom"/>
</dbReference>
<feature type="domain" description="Rhodanese" evidence="2">
    <location>
        <begin position="252"/>
        <end position="342"/>
    </location>
</feature>
<dbReference type="SUPFAM" id="SSF52821">
    <property type="entry name" value="Rhodanese/Cell cycle control phosphatase"/>
    <property type="match status" value="1"/>
</dbReference>
<dbReference type="EMBL" id="QYUM01000004">
    <property type="protein sequence ID" value="RJF85795.1"/>
    <property type="molecule type" value="Genomic_DNA"/>
</dbReference>
<reference evidence="3 4" key="1">
    <citation type="submission" date="2018-09" db="EMBL/GenBank/DDBJ databases">
        <authorList>
            <person name="Zhu H."/>
        </authorList>
    </citation>
    <scope>NUCLEOTIDE SEQUENCE [LARGE SCALE GENOMIC DNA]</scope>
    <source>
        <strain evidence="3 4">K2R01-6</strain>
    </source>
</reference>
<dbReference type="Pfam" id="PF00753">
    <property type="entry name" value="Lactamase_B"/>
    <property type="match status" value="1"/>
</dbReference>
<dbReference type="CDD" id="cd00158">
    <property type="entry name" value="RHOD"/>
    <property type="match status" value="1"/>
</dbReference>
<dbReference type="SMART" id="SM00849">
    <property type="entry name" value="Lactamase_B"/>
    <property type="match status" value="1"/>
</dbReference>
<dbReference type="PANTHER" id="PTHR43084">
    <property type="entry name" value="PERSULFIDE DIOXYGENASE ETHE1"/>
    <property type="match status" value="1"/>
</dbReference>
<keyword evidence="3" id="KW-0378">Hydrolase</keyword>
<dbReference type="RefSeq" id="WP_119764892.1">
    <property type="nucleotide sequence ID" value="NZ_QYUM01000004.1"/>
</dbReference>
<dbReference type="Gene3D" id="3.40.250.10">
    <property type="entry name" value="Rhodanese-like domain"/>
    <property type="match status" value="1"/>
</dbReference>
<evidence type="ECO:0000256" key="1">
    <source>
        <dbReference type="ARBA" id="ARBA00022723"/>
    </source>
</evidence>
<keyword evidence="4" id="KW-1185">Reference proteome</keyword>
<dbReference type="GO" id="GO:0046872">
    <property type="term" value="F:metal ion binding"/>
    <property type="evidence" value="ECO:0007669"/>
    <property type="project" value="UniProtKB-KW"/>
</dbReference>
<proteinExistence type="predicted"/>
<dbReference type="PANTHER" id="PTHR43084:SF1">
    <property type="entry name" value="PERSULFIDE DIOXYGENASE ETHE1, MITOCHONDRIAL"/>
    <property type="match status" value="1"/>
</dbReference>
<dbReference type="InterPro" id="IPR051682">
    <property type="entry name" value="Mito_Persulfide_Diox"/>
</dbReference>
<dbReference type="PROSITE" id="PS50206">
    <property type="entry name" value="RHODANESE_3"/>
    <property type="match status" value="1"/>
</dbReference>
<name>A0A418W6X4_9SPHN</name>
<dbReference type="GO" id="GO:0050313">
    <property type="term" value="F:sulfur dioxygenase activity"/>
    <property type="evidence" value="ECO:0007669"/>
    <property type="project" value="InterPro"/>
</dbReference>
<dbReference type="InterPro" id="IPR044528">
    <property type="entry name" value="POD-like_MBL-fold"/>
</dbReference>
<dbReference type="Pfam" id="PF00581">
    <property type="entry name" value="Rhodanese"/>
    <property type="match status" value="1"/>
</dbReference>
<accession>A0A418W6X4</accession>
<evidence type="ECO:0000259" key="2">
    <source>
        <dbReference type="PROSITE" id="PS50206"/>
    </source>
</evidence>
<dbReference type="CDD" id="cd07724">
    <property type="entry name" value="POD-like_MBL-fold"/>
    <property type="match status" value="1"/>
</dbReference>
<dbReference type="InterPro" id="IPR036866">
    <property type="entry name" value="RibonucZ/Hydroxyglut_hydro"/>
</dbReference>
<evidence type="ECO:0000313" key="3">
    <source>
        <dbReference type="EMBL" id="RJF85795.1"/>
    </source>
</evidence>
<dbReference type="InterPro" id="IPR036873">
    <property type="entry name" value="Rhodanese-like_dom_sf"/>
</dbReference>
<dbReference type="Gene3D" id="3.60.15.10">
    <property type="entry name" value="Ribonuclease Z/Hydroxyacylglutathione hydrolase-like"/>
    <property type="match status" value="1"/>
</dbReference>
<dbReference type="GO" id="GO:0016787">
    <property type="term" value="F:hydrolase activity"/>
    <property type="evidence" value="ECO:0007669"/>
    <property type="project" value="UniProtKB-KW"/>
</dbReference>
<dbReference type="SUPFAM" id="SSF56281">
    <property type="entry name" value="Metallo-hydrolase/oxidoreductase"/>
    <property type="match status" value="1"/>
</dbReference>
<protein>
    <submittedName>
        <fullName evidence="3">MBL fold metallo-hydrolase</fullName>
    </submittedName>
</protein>
<gene>
    <name evidence="3" type="ORF">D3876_18130</name>
</gene>
<organism evidence="3 4">
    <name type="scientific">Sphingomonas cavernae</name>
    <dbReference type="NCBI Taxonomy" id="2320861"/>
    <lineage>
        <taxon>Bacteria</taxon>
        <taxon>Pseudomonadati</taxon>
        <taxon>Pseudomonadota</taxon>
        <taxon>Alphaproteobacteria</taxon>
        <taxon>Sphingomonadales</taxon>
        <taxon>Sphingomonadaceae</taxon>
        <taxon>Sphingomonas</taxon>
    </lineage>
</organism>
<dbReference type="GO" id="GO:0070813">
    <property type="term" value="P:hydrogen sulfide metabolic process"/>
    <property type="evidence" value="ECO:0007669"/>
    <property type="project" value="TreeGrafter"/>
</dbReference>
<dbReference type="OrthoDB" id="9784009at2"/>
<comment type="caution">
    <text evidence="3">The sequence shown here is derived from an EMBL/GenBank/DDBJ whole genome shotgun (WGS) entry which is preliminary data.</text>
</comment>
<sequence>MILQQISTGGCQSYLLGCGESCSAILIDPALPQLDRYLGVLAREGLRLRYVVDTHTHADHFSAAHELKDRLGVPAVMHRNSVAPYADLRLDDGDMLIFGDLRLQAIHTPGHTNDSMCLHIEDRLFTGDTLLIGGTGRTDLPTGDPDALYDSLFNIVLKLDPATQVFPAHDYKGQSSSTIGREIAENPRLQQRDRAAFAEMMQHLNLTAPDHMTEALRTNMCGGKTIEQMLAEAARKVPFMSLAELRTRLLEGGDDLIVLDVRERSAFEAGHIEGARHLPRGQLELRVNQELPDPTLRILTVCEFGKVSTLAAATLRELGFRRATALDGGMKLWREKGYPVEEGAQ</sequence>
<dbReference type="Proteomes" id="UP000286100">
    <property type="component" value="Unassembled WGS sequence"/>
</dbReference>
<dbReference type="InterPro" id="IPR001279">
    <property type="entry name" value="Metallo-B-lactamas"/>
</dbReference>
<keyword evidence="1" id="KW-0479">Metal-binding</keyword>
<dbReference type="SMART" id="SM00450">
    <property type="entry name" value="RHOD"/>
    <property type="match status" value="1"/>
</dbReference>
<evidence type="ECO:0000313" key="4">
    <source>
        <dbReference type="Proteomes" id="UP000286100"/>
    </source>
</evidence>
<dbReference type="GO" id="GO:0006749">
    <property type="term" value="P:glutathione metabolic process"/>
    <property type="evidence" value="ECO:0007669"/>
    <property type="project" value="InterPro"/>
</dbReference>